<feature type="transmembrane region" description="Helical" evidence="1">
    <location>
        <begin position="224"/>
        <end position="247"/>
    </location>
</feature>
<feature type="transmembrane region" description="Helical" evidence="1">
    <location>
        <begin position="86"/>
        <end position="103"/>
    </location>
</feature>
<reference evidence="2 3" key="1">
    <citation type="submission" date="2023-07" db="EMBL/GenBank/DDBJ databases">
        <title>Sequencing the genomes of 1000 actinobacteria strains.</title>
        <authorList>
            <person name="Klenk H.-P."/>
        </authorList>
    </citation>
    <scope>NUCLEOTIDE SEQUENCE [LARGE SCALE GENOMIC DNA]</scope>
    <source>
        <strain evidence="2 3">GD13</strain>
    </source>
</reference>
<organism evidence="2 3">
    <name type="scientific">Nocardioides massiliensis</name>
    <dbReference type="NCBI Taxonomy" id="1325935"/>
    <lineage>
        <taxon>Bacteria</taxon>
        <taxon>Bacillati</taxon>
        <taxon>Actinomycetota</taxon>
        <taxon>Actinomycetes</taxon>
        <taxon>Propionibacteriales</taxon>
        <taxon>Nocardioidaceae</taxon>
        <taxon>Nocardioides</taxon>
    </lineage>
</organism>
<dbReference type="RefSeq" id="WP_068119979.1">
    <property type="nucleotide sequence ID" value="NZ_CCXJ01000227.1"/>
</dbReference>
<keyword evidence="1" id="KW-0812">Transmembrane</keyword>
<evidence type="ECO:0000313" key="2">
    <source>
        <dbReference type="EMBL" id="MDP9820690.1"/>
    </source>
</evidence>
<dbReference type="EMBL" id="JAUSQM010000001">
    <property type="protein sequence ID" value="MDP9820690.1"/>
    <property type="molecule type" value="Genomic_DNA"/>
</dbReference>
<proteinExistence type="predicted"/>
<feature type="transmembrane region" description="Helical" evidence="1">
    <location>
        <begin position="200"/>
        <end position="218"/>
    </location>
</feature>
<feature type="transmembrane region" description="Helical" evidence="1">
    <location>
        <begin position="109"/>
        <end position="130"/>
    </location>
</feature>
<sequence length="263" mass="27071">MSPRVRQILVLLSAILAVVVSTIGSGAFGGTPIAEASGGALSDDATLLAPAGPAFSIWSLIYGALIVLAIVQALPRNRDDDRLNRVAGWTILALLLNPAWILVVQAGVLWLTVAVIAALAAVLIRIALLLSAEQPRGAQKWWHDLPLALYAGWVIAATAANTAAFVDAEITEVTVAYALVLLVVATFLSTLVAMVQPGGAGVAAATAWGAAWIAYGRLTGDPESTVVAVAAVIAAVWLAGVAVLRLVRPHIVVRSGSPATSTR</sequence>
<protein>
    <recommendedName>
        <fullName evidence="4">Tryptophan-rich sensory protein</fullName>
    </recommendedName>
</protein>
<comment type="caution">
    <text evidence="2">The sequence shown here is derived from an EMBL/GenBank/DDBJ whole genome shotgun (WGS) entry which is preliminary data.</text>
</comment>
<dbReference type="PANTHER" id="PTHR33802:SF1">
    <property type="entry name" value="XK-RELATED PROTEIN"/>
    <property type="match status" value="1"/>
</dbReference>
<dbReference type="Gene3D" id="1.20.1260.100">
    <property type="entry name" value="TspO/MBR protein"/>
    <property type="match status" value="1"/>
</dbReference>
<name>A0ABT9NJV1_9ACTN</name>
<keyword evidence="1" id="KW-1133">Transmembrane helix</keyword>
<evidence type="ECO:0000313" key="3">
    <source>
        <dbReference type="Proteomes" id="UP001240447"/>
    </source>
</evidence>
<dbReference type="InterPro" id="IPR038330">
    <property type="entry name" value="TspO/MBR-related_sf"/>
</dbReference>
<feature type="transmembrane region" description="Helical" evidence="1">
    <location>
        <begin position="142"/>
        <end position="163"/>
    </location>
</feature>
<feature type="transmembrane region" description="Helical" evidence="1">
    <location>
        <begin position="175"/>
        <end position="193"/>
    </location>
</feature>
<keyword evidence="3" id="KW-1185">Reference proteome</keyword>
<feature type="transmembrane region" description="Helical" evidence="1">
    <location>
        <begin position="54"/>
        <end position="74"/>
    </location>
</feature>
<gene>
    <name evidence="2" type="ORF">J2S59_000499</name>
</gene>
<dbReference type="PANTHER" id="PTHR33802">
    <property type="entry name" value="SI:CH211-161H7.5-RELATED"/>
    <property type="match status" value="1"/>
</dbReference>
<keyword evidence="1" id="KW-0472">Membrane</keyword>
<evidence type="ECO:0008006" key="4">
    <source>
        <dbReference type="Google" id="ProtNLM"/>
    </source>
</evidence>
<dbReference type="Proteomes" id="UP001240447">
    <property type="component" value="Unassembled WGS sequence"/>
</dbReference>
<evidence type="ECO:0000256" key="1">
    <source>
        <dbReference type="SAM" id="Phobius"/>
    </source>
</evidence>
<accession>A0ABT9NJV1</accession>